<dbReference type="Gene3D" id="3.30.70.330">
    <property type="match status" value="2"/>
</dbReference>
<evidence type="ECO:0000256" key="3">
    <source>
        <dbReference type="SAM" id="MobiDB-lite"/>
    </source>
</evidence>
<name>A0A2P6VI18_9CHLO</name>
<reference evidence="5 6" key="1">
    <citation type="journal article" date="2018" name="Plant J.">
        <title>Genome sequences of Chlorella sorokiniana UTEX 1602 and Micractinium conductrix SAG 241.80: implications to maltose excretion by a green alga.</title>
        <authorList>
            <person name="Arriola M.B."/>
            <person name="Velmurugan N."/>
            <person name="Zhang Y."/>
            <person name="Plunkett M.H."/>
            <person name="Hondzo H."/>
            <person name="Barney B.M."/>
        </authorList>
    </citation>
    <scope>NUCLEOTIDE SEQUENCE [LARGE SCALE GENOMIC DNA]</scope>
    <source>
        <strain evidence="5 6">SAG 241.80</strain>
    </source>
</reference>
<proteinExistence type="predicted"/>
<dbReference type="CDD" id="cd12245">
    <property type="entry name" value="RRM_scw1_like"/>
    <property type="match status" value="1"/>
</dbReference>
<dbReference type="OrthoDB" id="431169at2759"/>
<dbReference type="InterPro" id="IPR000504">
    <property type="entry name" value="RRM_dom"/>
</dbReference>
<organism evidence="5 6">
    <name type="scientific">Micractinium conductrix</name>
    <dbReference type="NCBI Taxonomy" id="554055"/>
    <lineage>
        <taxon>Eukaryota</taxon>
        <taxon>Viridiplantae</taxon>
        <taxon>Chlorophyta</taxon>
        <taxon>core chlorophytes</taxon>
        <taxon>Trebouxiophyceae</taxon>
        <taxon>Chlorellales</taxon>
        <taxon>Chlorellaceae</taxon>
        <taxon>Chlorella clade</taxon>
        <taxon>Micractinium</taxon>
    </lineage>
</organism>
<sequence>MAFAGYAEAAGLGDPFSAHFYGAPAAYGYYPTPPQAPPMPPAPVADEVRTVFITGFPDDVKERELNNMLRFLPGYEASQMHYRNGQAQGFALFGTGSLARAAVDAIQNLVFDAEAVLRAEMAHKNMYLKDDPAAAPKRPRPTFEAPQGSYPGYPSAGSATLPQGAPPPVPYHPHGANGYGGMQAGGHAAPGGPPPGAVVPPVQPRGYAPITNTKDNPPCNTLFIGNLGDGVSEAEMRGLFSHQPGFMQLKLVRNLKGMSCFIEFADIPTAVAVHEAQQGAILASSDRGGIRIQYSKNPFGRKRDAAGAFVAVVDAAGGGFGGAAPGAVPTTQAMDLGGAFAGAPPAS</sequence>
<accession>A0A2P6VI18</accession>
<dbReference type="STRING" id="554055.A0A2P6VI18"/>
<comment type="caution">
    <text evidence="5">The sequence shown here is derived from an EMBL/GenBank/DDBJ whole genome shotgun (WGS) entry which is preliminary data.</text>
</comment>
<keyword evidence="1 2" id="KW-0694">RNA-binding</keyword>
<evidence type="ECO:0000313" key="5">
    <source>
        <dbReference type="EMBL" id="PSC73718.1"/>
    </source>
</evidence>
<feature type="region of interest" description="Disordered" evidence="3">
    <location>
        <begin position="130"/>
        <end position="166"/>
    </location>
</feature>
<dbReference type="GO" id="GO:0003723">
    <property type="term" value="F:RNA binding"/>
    <property type="evidence" value="ECO:0007669"/>
    <property type="project" value="UniProtKB-UniRule"/>
</dbReference>
<dbReference type="Pfam" id="PF00076">
    <property type="entry name" value="RRM_1"/>
    <property type="match status" value="1"/>
</dbReference>
<gene>
    <name evidence="5" type="ORF">C2E20_2871</name>
</gene>
<dbReference type="InterPro" id="IPR012677">
    <property type="entry name" value="Nucleotide-bd_a/b_plait_sf"/>
</dbReference>
<evidence type="ECO:0000256" key="1">
    <source>
        <dbReference type="ARBA" id="ARBA00022884"/>
    </source>
</evidence>
<keyword evidence="6" id="KW-1185">Reference proteome</keyword>
<dbReference type="PROSITE" id="PS50102">
    <property type="entry name" value="RRM"/>
    <property type="match status" value="1"/>
</dbReference>
<dbReference type="Proteomes" id="UP000239649">
    <property type="component" value="Unassembled WGS sequence"/>
</dbReference>
<dbReference type="SUPFAM" id="SSF54928">
    <property type="entry name" value="RNA-binding domain, RBD"/>
    <property type="match status" value="1"/>
</dbReference>
<dbReference type="InterPro" id="IPR035979">
    <property type="entry name" value="RBD_domain_sf"/>
</dbReference>
<dbReference type="EMBL" id="LHPF02000006">
    <property type="protein sequence ID" value="PSC73718.1"/>
    <property type="molecule type" value="Genomic_DNA"/>
</dbReference>
<evidence type="ECO:0000313" key="6">
    <source>
        <dbReference type="Proteomes" id="UP000239649"/>
    </source>
</evidence>
<protein>
    <submittedName>
        <fullName evidence="5">Cell wall integrity scw1</fullName>
    </submittedName>
</protein>
<dbReference type="AlphaFoldDB" id="A0A2P6VI18"/>
<dbReference type="PANTHER" id="PTHR10501">
    <property type="entry name" value="U1 SMALL NUCLEAR RIBONUCLEOPROTEIN A/U2 SMALL NUCLEAR RIBONUCLEOPROTEIN B"/>
    <property type="match status" value="1"/>
</dbReference>
<feature type="domain" description="RRM" evidence="4">
    <location>
        <begin position="220"/>
        <end position="297"/>
    </location>
</feature>
<dbReference type="SMART" id="SM00360">
    <property type="entry name" value="RRM"/>
    <property type="match status" value="2"/>
</dbReference>
<evidence type="ECO:0000256" key="2">
    <source>
        <dbReference type="PROSITE-ProRule" id="PRU00176"/>
    </source>
</evidence>
<evidence type="ECO:0000259" key="4">
    <source>
        <dbReference type="PROSITE" id="PS50102"/>
    </source>
</evidence>